<dbReference type="STRING" id="1238182.C882_2574"/>
<feature type="transmembrane region" description="Helical" evidence="1">
    <location>
        <begin position="116"/>
        <end position="139"/>
    </location>
</feature>
<protein>
    <recommendedName>
        <fullName evidence="4">Transmembrane protein</fullName>
    </recommendedName>
</protein>
<keyword evidence="1" id="KW-0472">Membrane</keyword>
<evidence type="ECO:0000313" key="2">
    <source>
        <dbReference type="EMBL" id="EKV32495.1"/>
    </source>
</evidence>
<keyword evidence="1" id="KW-0812">Transmembrane</keyword>
<proteinExistence type="predicted"/>
<sequence>MTAVVEAPAAPAGAPFPEQDRQWLYKVYGAAILSAVLAVFHASVLAMAIAAALVVLLGRRRAAAAGRGSAADSHRRWLRRTMLVPLLLYGGLLSLMVVEAVRIASSGGDHLLQAVAAHLILHSVVTLGSGLWLIVRLLIGGLRFVDGRPA</sequence>
<evidence type="ECO:0000256" key="1">
    <source>
        <dbReference type="SAM" id="Phobius"/>
    </source>
</evidence>
<reference evidence="2 3" key="1">
    <citation type="journal article" date="2013" name="Genome Announc.">
        <title>Draft Genome Sequence of an Alphaproteobacterium, Caenispirillum salinarum AK4(T), Isolated from a Solar Saltern.</title>
        <authorList>
            <person name="Khatri I."/>
            <person name="Singh A."/>
            <person name="Korpole S."/>
            <person name="Pinnaka A.K."/>
            <person name="Subramanian S."/>
        </authorList>
    </citation>
    <scope>NUCLEOTIDE SEQUENCE [LARGE SCALE GENOMIC DNA]</scope>
    <source>
        <strain evidence="2 3">AK4</strain>
    </source>
</reference>
<dbReference type="Proteomes" id="UP000009881">
    <property type="component" value="Unassembled WGS sequence"/>
</dbReference>
<evidence type="ECO:0008006" key="4">
    <source>
        <dbReference type="Google" id="ProtNLM"/>
    </source>
</evidence>
<feature type="transmembrane region" description="Helical" evidence="1">
    <location>
        <begin position="83"/>
        <end position="104"/>
    </location>
</feature>
<comment type="caution">
    <text evidence="2">The sequence shown here is derived from an EMBL/GenBank/DDBJ whole genome shotgun (WGS) entry which is preliminary data.</text>
</comment>
<organism evidence="2 3">
    <name type="scientific">Caenispirillum salinarum AK4</name>
    <dbReference type="NCBI Taxonomy" id="1238182"/>
    <lineage>
        <taxon>Bacteria</taxon>
        <taxon>Pseudomonadati</taxon>
        <taxon>Pseudomonadota</taxon>
        <taxon>Alphaproteobacteria</taxon>
        <taxon>Rhodospirillales</taxon>
        <taxon>Novispirillaceae</taxon>
        <taxon>Caenispirillum</taxon>
    </lineage>
</organism>
<name>K9H2L2_9PROT</name>
<accession>K9H2L2</accession>
<evidence type="ECO:0000313" key="3">
    <source>
        <dbReference type="Proteomes" id="UP000009881"/>
    </source>
</evidence>
<gene>
    <name evidence="2" type="ORF">C882_2574</name>
</gene>
<dbReference type="EMBL" id="ANHY01000003">
    <property type="protein sequence ID" value="EKV32495.1"/>
    <property type="molecule type" value="Genomic_DNA"/>
</dbReference>
<keyword evidence="3" id="KW-1185">Reference proteome</keyword>
<dbReference type="RefSeq" id="WP_009538983.1">
    <property type="nucleotide sequence ID" value="NZ_ANHY01000003.1"/>
</dbReference>
<keyword evidence="1" id="KW-1133">Transmembrane helix</keyword>
<feature type="transmembrane region" description="Helical" evidence="1">
    <location>
        <begin position="27"/>
        <end position="57"/>
    </location>
</feature>
<dbReference type="AlphaFoldDB" id="K9H2L2"/>